<dbReference type="RefSeq" id="WP_115893675.1">
    <property type="nucleotide sequence ID" value="NZ_QTLC01000028.1"/>
</dbReference>
<feature type="domain" description="VanZ-like" evidence="2">
    <location>
        <begin position="8"/>
        <end position="84"/>
    </location>
</feature>
<sequence length="112" mass="12917">MTLGFFLESLHLVEFALLYVLIVLALHVHNRSTKATNLLAAIFASFYGFIDETHQFFVVGRSFTVNDLIKDWCGVWITYFVVKFKHLRINNHSHGTTNNVVDHVFAPLNQKH</sequence>
<keyword evidence="1" id="KW-1133">Transmembrane helix</keyword>
<accession>A0A3D8VQ37</accession>
<feature type="transmembrane region" description="Helical" evidence="1">
    <location>
        <begin position="12"/>
        <end position="29"/>
    </location>
</feature>
<dbReference type="Pfam" id="PF04892">
    <property type="entry name" value="VanZ"/>
    <property type="match status" value="1"/>
</dbReference>
<comment type="caution">
    <text evidence="3">The sequence shown here is derived from an EMBL/GenBank/DDBJ whole genome shotgun (WGS) entry which is preliminary data.</text>
</comment>
<dbReference type="NCBIfam" id="NF037970">
    <property type="entry name" value="vanZ_1"/>
    <property type="match status" value="1"/>
</dbReference>
<evidence type="ECO:0000256" key="1">
    <source>
        <dbReference type="SAM" id="Phobius"/>
    </source>
</evidence>
<evidence type="ECO:0000313" key="4">
    <source>
        <dbReference type="Proteomes" id="UP000257032"/>
    </source>
</evidence>
<gene>
    <name evidence="3" type="ORF">DXT76_06195</name>
</gene>
<reference evidence="3 4" key="1">
    <citation type="submission" date="2018-08" db="EMBL/GenBank/DDBJ databases">
        <title>Genome sequence of strict halophilic Halobacillus trueperi SS1 isolated from Lunsu, a salty water body of North West Himalayas.</title>
        <authorList>
            <person name="Gupta S."/>
            <person name="Sharma P."/>
            <person name="Dev K."/>
            <person name="Baumler D."/>
            <person name="Sourirajan A."/>
        </authorList>
    </citation>
    <scope>NUCLEOTIDE SEQUENCE [LARGE SCALE GENOMIC DNA]</scope>
    <source>
        <strain evidence="3 4">SS1</strain>
    </source>
</reference>
<dbReference type="AlphaFoldDB" id="A0A3D8VQ37"/>
<evidence type="ECO:0000259" key="2">
    <source>
        <dbReference type="Pfam" id="PF04892"/>
    </source>
</evidence>
<name>A0A3D8VQ37_9BACI</name>
<protein>
    <submittedName>
        <fullName evidence="3">VanZ family protein</fullName>
    </submittedName>
</protein>
<evidence type="ECO:0000313" key="3">
    <source>
        <dbReference type="EMBL" id="RDY71599.1"/>
    </source>
</evidence>
<dbReference type="EMBL" id="QTLC01000028">
    <property type="protein sequence ID" value="RDY71599.1"/>
    <property type="molecule type" value="Genomic_DNA"/>
</dbReference>
<keyword evidence="1" id="KW-0812">Transmembrane</keyword>
<dbReference type="InterPro" id="IPR006976">
    <property type="entry name" value="VanZ-like"/>
</dbReference>
<proteinExistence type="predicted"/>
<keyword evidence="1" id="KW-0472">Membrane</keyword>
<organism evidence="3 4">
    <name type="scientific">Halobacillus trueperi</name>
    <dbReference type="NCBI Taxonomy" id="156205"/>
    <lineage>
        <taxon>Bacteria</taxon>
        <taxon>Bacillati</taxon>
        <taxon>Bacillota</taxon>
        <taxon>Bacilli</taxon>
        <taxon>Bacillales</taxon>
        <taxon>Bacillaceae</taxon>
        <taxon>Halobacillus</taxon>
    </lineage>
</organism>
<dbReference type="Proteomes" id="UP000257032">
    <property type="component" value="Unassembled WGS sequence"/>
</dbReference>